<dbReference type="EMBL" id="JBGFUD010000533">
    <property type="protein sequence ID" value="MFH4974727.1"/>
    <property type="molecule type" value="Genomic_DNA"/>
</dbReference>
<dbReference type="AlphaFoldDB" id="A0ABD6E685"/>
<dbReference type="Proteomes" id="UP001608902">
    <property type="component" value="Unassembled WGS sequence"/>
</dbReference>
<protein>
    <submittedName>
        <fullName evidence="2">Uncharacterized protein</fullName>
    </submittedName>
</protein>
<feature type="compositionally biased region" description="Low complexity" evidence="1">
    <location>
        <begin position="175"/>
        <end position="209"/>
    </location>
</feature>
<sequence>MAAKADEKPVWLYVIFRKNHCSGHEKMTVNVSFDGPIFWNRQVAYVYCCSCHFHEHEGPLLALLRKFEHRVERVCIVDSPVDYAFLPDSFFSYMARNMPRLQFIYMRELDLEKINLGTVVELAEHQNLKKVIVHKCRNYEVFQDFQNLPQLLVVKGDIAGLKAMLGECLDFMTDSSSRTASSSQRSTVTEETSSVYSKTSSSESKASEVSYEDNINEETPIVAIERGMTDIAVGDSEVIQ</sequence>
<evidence type="ECO:0000256" key="1">
    <source>
        <dbReference type="SAM" id="MobiDB-lite"/>
    </source>
</evidence>
<name>A0ABD6E685_9BILA</name>
<comment type="caution">
    <text evidence="2">The sequence shown here is derived from an EMBL/GenBank/DDBJ whole genome shotgun (WGS) entry which is preliminary data.</text>
</comment>
<proteinExistence type="predicted"/>
<evidence type="ECO:0000313" key="3">
    <source>
        <dbReference type="Proteomes" id="UP001608902"/>
    </source>
</evidence>
<feature type="region of interest" description="Disordered" evidence="1">
    <location>
        <begin position="175"/>
        <end position="213"/>
    </location>
</feature>
<accession>A0ABD6E685</accession>
<gene>
    <name evidence="2" type="ORF">AB6A40_001436</name>
</gene>
<reference evidence="2 3" key="1">
    <citation type="submission" date="2024-08" db="EMBL/GenBank/DDBJ databases">
        <title>Gnathostoma spinigerum genome.</title>
        <authorList>
            <person name="Gonzalez-Bertolin B."/>
            <person name="Monzon S."/>
            <person name="Zaballos A."/>
            <person name="Jimenez P."/>
            <person name="Dekumyoy P."/>
            <person name="Varona S."/>
            <person name="Cuesta I."/>
            <person name="Sumanam S."/>
            <person name="Adisakwattana P."/>
            <person name="Gasser R.B."/>
            <person name="Hernandez-Gonzalez A."/>
            <person name="Young N.D."/>
            <person name="Perteguer M.J."/>
        </authorList>
    </citation>
    <scope>NUCLEOTIDE SEQUENCE [LARGE SCALE GENOMIC DNA]</scope>
    <source>
        <strain evidence="2">AL3</strain>
        <tissue evidence="2">Liver</tissue>
    </source>
</reference>
<organism evidence="2 3">
    <name type="scientific">Gnathostoma spinigerum</name>
    <dbReference type="NCBI Taxonomy" id="75299"/>
    <lineage>
        <taxon>Eukaryota</taxon>
        <taxon>Metazoa</taxon>
        <taxon>Ecdysozoa</taxon>
        <taxon>Nematoda</taxon>
        <taxon>Chromadorea</taxon>
        <taxon>Rhabditida</taxon>
        <taxon>Spirurina</taxon>
        <taxon>Gnathostomatomorpha</taxon>
        <taxon>Gnathostomatoidea</taxon>
        <taxon>Gnathostomatidae</taxon>
        <taxon>Gnathostoma</taxon>
    </lineage>
</organism>
<evidence type="ECO:0000313" key="2">
    <source>
        <dbReference type="EMBL" id="MFH4974727.1"/>
    </source>
</evidence>
<keyword evidence="3" id="KW-1185">Reference proteome</keyword>